<evidence type="ECO:0000256" key="4">
    <source>
        <dbReference type="ARBA" id="ARBA00022729"/>
    </source>
</evidence>
<comment type="similarity">
    <text evidence="1">Belongs to the peptidase M43B family.</text>
</comment>
<evidence type="ECO:0000256" key="5">
    <source>
        <dbReference type="ARBA" id="ARBA00022801"/>
    </source>
</evidence>
<feature type="chain" id="PRO_5046906796" evidence="9">
    <location>
        <begin position="22"/>
        <end position="317"/>
    </location>
</feature>
<evidence type="ECO:0000256" key="2">
    <source>
        <dbReference type="ARBA" id="ARBA00022670"/>
    </source>
</evidence>
<evidence type="ECO:0000256" key="9">
    <source>
        <dbReference type="SAM" id="SignalP"/>
    </source>
</evidence>
<keyword evidence="5" id="KW-0378">Hydrolase</keyword>
<dbReference type="SUPFAM" id="SSF55486">
    <property type="entry name" value="Metalloproteases ('zincins'), catalytic domain"/>
    <property type="match status" value="1"/>
</dbReference>
<accession>A0ABU9CKM2</accession>
<comment type="caution">
    <text evidence="11">The sequence shown here is derived from an EMBL/GenBank/DDBJ whole genome shotgun (WGS) entry which is preliminary data.</text>
</comment>
<evidence type="ECO:0000259" key="10">
    <source>
        <dbReference type="Pfam" id="PF05572"/>
    </source>
</evidence>
<dbReference type="Gene3D" id="3.40.390.10">
    <property type="entry name" value="Collagenase (Catalytic Domain)"/>
    <property type="match status" value="1"/>
</dbReference>
<gene>
    <name evidence="11" type="ORF">AACH10_12340</name>
</gene>
<keyword evidence="6" id="KW-0862">Zinc</keyword>
<dbReference type="GO" id="GO:0008237">
    <property type="term" value="F:metallopeptidase activity"/>
    <property type="evidence" value="ECO:0007669"/>
    <property type="project" value="UniProtKB-KW"/>
</dbReference>
<keyword evidence="12" id="KW-1185">Reference proteome</keyword>
<keyword evidence="2" id="KW-0645">Protease</keyword>
<protein>
    <submittedName>
        <fullName evidence="11">Zinc metalloprotease</fullName>
    </submittedName>
</protein>
<feature type="signal peptide" evidence="9">
    <location>
        <begin position="1"/>
        <end position="21"/>
    </location>
</feature>
<keyword evidence="8" id="KW-1015">Disulfide bond</keyword>
<dbReference type="EMBL" id="JBBUTH010000007">
    <property type="protein sequence ID" value="MEK8051030.1"/>
    <property type="molecule type" value="Genomic_DNA"/>
</dbReference>
<dbReference type="PANTHER" id="PTHR47466:SF1">
    <property type="entry name" value="METALLOPROTEASE MEP1 (AFU_ORTHOLOGUE AFUA_1G07730)-RELATED"/>
    <property type="match status" value="1"/>
</dbReference>
<dbReference type="Pfam" id="PF05572">
    <property type="entry name" value="Peptidase_M43"/>
    <property type="match status" value="1"/>
</dbReference>
<keyword evidence="7 11" id="KW-0482">Metalloprotease</keyword>
<keyword evidence="4 9" id="KW-0732">Signal</keyword>
<dbReference type="Proteomes" id="UP001365405">
    <property type="component" value="Unassembled WGS sequence"/>
</dbReference>
<sequence length="317" mass="33470">MRKTSALLLAVLVAVSLPSLAQTPVAVQARADDNVPFVLEGRSFANKAAFIAAGLRCGAPHIDDIRANEIDREITPRMPKRINGKLSVLDMAARGGVVNVVWHSITNSAGQGAPTAQQIQSQIAVLNAAYAPSGFSFNLVGTTTTRNDAWYTAGPGTTAEKQMKQALRQGSAATLNIYSSNPGGGLLGWATFPSDYQANPSADGVVLLYSSVPGGSAAPYNLGDTGTHEVGHWMGLYHTFQGGCKKSANQGDIVADTPAERSAAYGCPVGRDSCTTISGIDPINNFMDYTDDACMDRFSTGQDDRMNASWTTYRLGK</sequence>
<reference evidence="11 12" key="1">
    <citation type="submission" date="2024-04" db="EMBL/GenBank/DDBJ databases">
        <title>Novel species of the genus Ideonella isolated from streams.</title>
        <authorList>
            <person name="Lu H."/>
        </authorList>
    </citation>
    <scope>NUCLEOTIDE SEQUENCE [LARGE SCALE GENOMIC DNA]</scope>
    <source>
        <strain evidence="11 12">DXS22W</strain>
    </source>
</reference>
<evidence type="ECO:0000256" key="8">
    <source>
        <dbReference type="ARBA" id="ARBA00023157"/>
    </source>
</evidence>
<dbReference type="InterPro" id="IPR008754">
    <property type="entry name" value="Peptidase_M43"/>
</dbReference>
<dbReference type="PANTHER" id="PTHR47466">
    <property type="match status" value="1"/>
</dbReference>
<feature type="domain" description="Peptidase M43 pregnancy-associated plasma-A" evidence="10">
    <location>
        <begin position="223"/>
        <end position="308"/>
    </location>
</feature>
<evidence type="ECO:0000256" key="1">
    <source>
        <dbReference type="ARBA" id="ARBA00008721"/>
    </source>
</evidence>
<dbReference type="InterPro" id="IPR024079">
    <property type="entry name" value="MetalloPept_cat_dom_sf"/>
</dbReference>
<dbReference type="CDD" id="cd04275">
    <property type="entry name" value="ZnMc_pappalysin_like"/>
    <property type="match status" value="1"/>
</dbReference>
<organism evidence="11 12">
    <name type="scientific">Pseudaquabacterium inlustre</name>
    <dbReference type="NCBI Taxonomy" id="2984192"/>
    <lineage>
        <taxon>Bacteria</taxon>
        <taxon>Pseudomonadati</taxon>
        <taxon>Pseudomonadota</taxon>
        <taxon>Betaproteobacteria</taxon>
        <taxon>Burkholderiales</taxon>
        <taxon>Sphaerotilaceae</taxon>
        <taxon>Pseudaquabacterium</taxon>
    </lineage>
</organism>
<evidence type="ECO:0000256" key="6">
    <source>
        <dbReference type="ARBA" id="ARBA00022833"/>
    </source>
</evidence>
<evidence type="ECO:0000256" key="7">
    <source>
        <dbReference type="ARBA" id="ARBA00023049"/>
    </source>
</evidence>
<evidence type="ECO:0000313" key="12">
    <source>
        <dbReference type="Proteomes" id="UP001365405"/>
    </source>
</evidence>
<evidence type="ECO:0000313" key="11">
    <source>
        <dbReference type="EMBL" id="MEK8051030.1"/>
    </source>
</evidence>
<dbReference type="RefSeq" id="WP_341410722.1">
    <property type="nucleotide sequence ID" value="NZ_JBBUTH010000007.1"/>
</dbReference>
<proteinExistence type="inferred from homology"/>
<name>A0ABU9CKM2_9BURK</name>
<evidence type="ECO:0000256" key="3">
    <source>
        <dbReference type="ARBA" id="ARBA00022723"/>
    </source>
</evidence>
<keyword evidence="3" id="KW-0479">Metal-binding</keyword>